<dbReference type="Proteomes" id="UP000597853">
    <property type="component" value="Unassembled WGS sequence"/>
</dbReference>
<name>A0ABQ2TP90_STREZ</name>
<accession>A0ABQ2TP90</accession>
<reference evidence="3" key="1">
    <citation type="journal article" date="2019" name="Int. J. Syst. Evol. Microbiol.">
        <title>The Global Catalogue of Microorganisms (GCM) 10K type strain sequencing project: providing services to taxonomists for standard genome sequencing and annotation.</title>
        <authorList>
            <consortium name="The Broad Institute Genomics Platform"/>
            <consortium name="The Broad Institute Genome Sequencing Center for Infectious Disease"/>
            <person name="Wu L."/>
            <person name="Ma J."/>
        </authorList>
    </citation>
    <scope>NUCLEOTIDE SEQUENCE [LARGE SCALE GENOMIC DNA]</scope>
    <source>
        <strain evidence="3">JCM 4416</strain>
    </source>
</reference>
<evidence type="ECO:0000256" key="1">
    <source>
        <dbReference type="SAM" id="MobiDB-lite"/>
    </source>
</evidence>
<protein>
    <submittedName>
        <fullName evidence="2">Uncharacterized protein</fullName>
    </submittedName>
</protein>
<sequence>MEVGDAVSRLPCRCGSHGSGGQQQTGEGMAGAKSEGGPGSAVLRYPGRVYAVRHPGVSRAAAATAC</sequence>
<organism evidence="2 3">
    <name type="scientific">Streptomyces pseudogriseolus</name>
    <name type="common">Streptomyces gancidicus</name>
    <name type="synonym">Streptomyces rubiginosus</name>
    <dbReference type="NCBI Taxonomy" id="36817"/>
    <lineage>
        <taxon>Bacteria</taxon>
        <taxon>Bacillati</taxon>
        <taxon>Actinomycetota</taxon>
        <taxon>Actinomycetes</taxon>
        <taxon>Kitasatosporales</taxon>
        <taxon>Streptomycetaceae</taxon>
        <taxon>Streptomyces</taxon>
        <taxon>Streptomyces pseudogriseolus group</taxon>
    </lineage>
</organism>
<feature type="region of interest" description="Disordered" evidence="1">
    <location>
        <begin position="1"/>
        <end position="39"/>
    </location>
</feature>
<proteinExistence type="predicted"/>
<dbReference type="EMBL" id="BMTX01000035">
    <property type="protein sequence ID" value="GGS76051.1"/>
    <property type="molecule type" value="Genomic_DNA"/>
</dbReference>
<keyword evidence="3" id="KW-1185">Reference proteome</keyword>
<comment type="caution">
    <text evidence="2">The sequence shown here is derived from an EMBL/GenBank/DDBJ whole genome shotgun (WGS) entry which is preliminary data.</text>
</comment>
<evidence type="ECO:0000313" key="3">
    <source>
        <dbReference type="Proteomes" id="UP000597853"/>
    </source>
</evidence>
<gene>
    <name evidence="2" type="ORF">GCM10010285_63230</name>
</gene>
<evidence type="ECO:0000313" key="2">
    <source>
        <dbReference type="EMBL" id="GGS76051.1"/>
    </source>
</evidence>